<comment type="subunit">
    <text evidence="2">Homodimer.</text>
</comment>
<evidence type="ECO:0000313" key="3">
    <source>
        <dbReference type="EMBL" id="ASS38116.1"/>
    </source>
</evidence>
<protein>
    <recommendedName>
        <fullName evidence="2">Isoprenyl transferase</fullName>
        <ecNumber evidence="2">2.5.1.-</ecNumber>
    </recommendedName>
</protein>
<dbReference type="InterPro" id="IPR036424">
    <property type="entry name" value="UPP_synth-like_sf"/>
</dbReference>
<proteinExistence type="inferred from homology"/>
<dbReference type="SUPFAM" id="SSF64005">
    <property type="entry name" value="Undecaprenyl diphosphate synthase"/>
    <property type="match status" value="1"/>
</dbReference>
<evidence type="ECO:0000313" key="4">
    <source>
        <dbReference type="Proteomes" id="UP000214689"/>
    </source>
</evidence>
<dbReference type="GO" id="GO:0000287">
    <property type="term" value="F:magnesium ion binding"/>
    <property type="evidence" value="ECO:0007669"/>
    <property type="project" value="UniProtKB-UniRule"/>
</dbReference>
<reference evidence="4" key="1">
    <citation type="submission" date="2016-05" db="EMBL/GenBank/DDBJ databases">
        <authorList>
            <person name="Holder M.E."/>
            <person name="Ajami N.J."/>
            <person name="Petrosino J.F."/>
        </authorList>
    </citation>
    <scope>NUCLEOTIDE SEQUENCE [LARGE SCALE GENOMIC DNA]</scope>
    <source>
        <strain evidence="4">ATCC 700696</strain>
    </source>
</reference>
<dbReference type="InterPro" id="IPR001441">
    <property type="entry name" value="UPP_synth-like"/>
</dbReference>
<dbReference type="Pfam" id="PF01255">
    <property type="entry name" value="Prenyltransf"/>
    <property type="match status" value="1"/>
</dbReference>
<dbReference type="PANTHER" id="PTHR10291">
    <property type="entry name" value="DEHYDRODOLICHYL DIPHOSPHATE SYNTHASE FAMILY MEMBER"/>
    <property type="match status" value="1"/>
</dbReference>
<dbReference type="NCBIfam" id="TIGR00055">
    <property type="entry name" value="uppS"/>
    <property type="match status" value="1"/>
</dbReference>
<feature type="binding site" evidence="2">
    <location>
        <begin position="17"/>
        <end position="20"/>
    </location>
    <ligand>
        <name>substrate</name>
    </ligand>
</feature>
<keyword evidence="1 2" id="KW-0808">Transferase</keyword>
<feature type="binding site" evidence="2">
    <location>
        <position position="21"/>
    </location>
    <ligand>
        <name>substrate</name>
    </ligand>
</feature>
<comment type="similarity">
    <text evidence="2">Belongs to the UPP synthase family.</text>
</comment>
<dbReference type="GO" id="GO:0045547">
    <property type="term" value="F:ditrans,polycis-polyprenyl diphosphate synthase [(2E,6E)-farnesyl diphosphate specific] activity"/>
    <property type="evidence" value="ECO:0007669"/>
    <property type="project" value="TreeGrafter"/>
</dbReference>
<feature type="binding site" evidence="2">
    <location>
        <position position="65"/>
    </location>
    <ligand>
        <name>substrate</name>
    </ligand>
</feature>
<dbReference type="EMBL" id="CP016199">
    <property type="protein sequence ID" value="ASS38116.1"/>
    <property type="molecule type" value="Genomic_DNA"/>
</dbReference>
<feature type="binding site" evidence="2">
    <location>
        <position position="67"/>
    </location>
    <ligand>
        <name>substrate</name>
    </ligand>
</feature>
<keyword evidence="4" id="KW-1185">Reference proteome</keyword>
<feature type="active site" description="Proton acceptor" evidence="2">
    <location>
        <position position="64"/>
    </location>
</feature>
<dbReference type="Gene3D" id="3.40.1180.10">
    <property type="entry name" value="Decaprenyl diphosphate synthase-like"/>
    <property type="match status" value="1"/>
</dbReference>
<dbReference type="GO" id="GO:0016094">
    <property type="term" value="P:polyprenol biosynthetic process"/>
    <property type="evidence" value="ECO:0007669"/>
    <property type="project" value="TreeGrafter"/>
</dbReference>
<dbReference type="PANTHER" id="PTHR10291:SF0">
    <property type="entry name" value="DEHYDRODOLICHYL DIPHOSPHATE SYNTHASE 2"/>
    <property type="match status" value="1"/>
</dbReference>
<name>A0A223AT15_9FIRM</name>
<feature type="binding site" evidence="2">
    <location>
        <position position="29"/>
    </location>
    <ligand>
        <name>substrate</name>
    </ligand>
</feature>
<feature type="binding site" evidence="2">
    <location>
        <begin position="196"/>
        <end position="198"/>
    </location>
    <ligand>
        <name>substrate</name>
    </ligand>
</feature>
<dbReference type="AlphaFoldDB" id="A0A223AT15"/>
<accession>A0A223AT15</accession>
<dbReference type="InterPro" id="IPR018520">
    <property type="entry name" value="UPP_synth-like_CS"/>
</dbReference>
<dbReference type="Proteomes" id="UP000214689">
    <property type="component" value="Chromosome"/>
</dbReference>
<comment type="cofactor">
    <cofactor evidence="2">
        <name>Mg(2+)</name>
        <dbReference type="ChEBI" id="CHEBI:18420"/>
    </cofactor>
    <text evidence="2">Binds 2 magnesium ions per subunit.</text>
</comment>
<dbReference type="HAMAP" id="MF_01139">
    <property type="entry name" value="ISPT"/>
    <property type="match status" value="1"/>
</dbReference>
<organism evidence="3 4">
    <name type="scientific">Mogibacterium pumilum</name>
    <dbReference type="NCBI Taxonomy" id="86332"/>
    <lineage>
        <taxon>Bacteria</taxon>
        <taxon>Bacillati</taxon>
        <taxon>Bacillota</taxon>
        <taxon>Clostridia</taxon>
        <taxon>Peptostreptococcales</taxon>
        <taxon>Anaerovoracaceae</taxon>
        <taxon>Mogibacterium</taxon>
    </lineage>
</organism>
<feature type="binding site" evidence="2">
    <location>
        <begin position="61"/>
        <end position="63"/>
    </location>
    <ligand>
        <name>substrate</name>
    </ligand>
</feature>
<dbReference type="OrthoDB" id="4191603at2"/>
<sequence>MSEIKKLPTHVAVIMDGNGRWAKSKNRPRLFGHNAGMQAMKQIVITASNIGIKYLTVYAFSTENWKRSTEEVSGIFKLIIKYVDSELKELIENNVRINILGDYNMLPVDSVRAIDKLLDKTKDNDGLVFNIALNYGGRDEIVRAINEIIIDRQAMAEEGVSVDVTEDEVSNHLFTGVLHKNIPDPDLIIRTSGEERLSNFLIWQAAYSEMMFTDTLWPDYSPEEFIEMIEKFSHRKRRFGGREKEDK</sequence>
<dbReference type="NCBIfam" id="NF011405">
    <property type="entry name" value="PRK14830.1"/>
    <property type="match status" value="1"/>
</dbReference>
<keyword evidence="2" id="KW-0479">Metal-binding</keyword>
<evidence type="ECO:0000256" key="1">
    <source>
        <dbReference type="ARBA" id="ARBA00022679"/>
    </source>
</evidence>
<gene>
    <name evidence="3" type="ORF">AXF17_06650</name>
</gene>
<feature type="binding site" evidence="2">
    <location>
        <position position="209"/>
    </location>
    <ligand>
        <name>Mg(2+)</name>
        <dbReference type="ChEBI" id="CHEBI:18420"/>
    </ligand>
</feature>
<dbReference type="PROSITE" id="PS01066">
    <property type="entry name" value="UPP_SYNTHASE"/>
    <property type="match status" value="1"/>
</dbReference>
<feature type="binding site" evidence="2">
    <location>
        <position position="16"/>
    </location>
    <ligand>
        <name>Mg(2+)</name>
        <dbReference type="ChEBI" id="CHEBI:18420"/>
    </ligand>
</feature>
<feature type="binding site" evidence="2">
    <location>
        <position position="33"/>
    </location>
    <ligand>
        <name>substrate</name>
    </ligand>
</feature>
<evidence type="ECO:0000256" key="2">
    <source>
        <dbReference type="HAMAP-Rule" id="MF_01139"/>
    </source>
</evidence>
<dbReference type="FunFam" id="3.40.1180.10:FF:000001">
    <property type="entry name" value="(2E,6E)-farnesyl-diphosphate-specific ditrans,polycis-undecaprenyl-diphosphate synthase"/>
    <property type="match status" value="1"/>
</dbReference>
<feature type="binding site" evidence="2">
    <location>
        <position position="190"/>
    </location>
    <ligand>
        <name>substrate</name>
    </ligand>
</feature>
<feature type="active site" evidence="2">
    <location>
        <position position="16"/>
    </location>
</feature>
<comment type="function">
    <text evidence="2">Catalyzes the condensation of isopentenyl diphosphate (IPP) with allylic pyrophosphates generating different type of terpenoids.</text>
</comment>
<keyword evidence="2" id="KW-0460">Magnesium</keyword>
<dbReference type="EC" id="2.5.1.-" evidence="2"/>
<dbReference type="CDD" id="cd00475">
    <property type="entry name" value="Cis_IPPS"/>
    <property type="match status" value="1"/>
</dbReference>